<dbReference type="VEuPathDB" id="GiardiaDB:SS50377_25967"/>
<evidence type="ECO:0000313" key="2">
    <source>
        <dbReference type="EMBL" id="KAH0571771.1"/>
    </source>
</evidence>
<evidence type="ECO:0000313" key="3">
    <source>
        <dbReference type="Proteomes" id="UP000018208"/>
    </source>
</evidence>
<name>V6LUA8_9EUKA</name>
<dbReference type="AlphaFoldDB" id="V6LUA8"/>
<gene>
    <name evidence="1" type="ORF">SS50377_12638</name>
    <name evidence="2" type="ORF">SS50377_25967</name>
</gene>
<dbReference type="EMBL" id="AUWU02000006">
    <property type="protein sequence ID" value="KAH0571771.1"/>
    <property type="molecule type" value="Genomic_DNA"/>
</dbReference>
<protein>
    <submittedName>
        <fullName evidence="1">Uncharacterized protein</fullName>
    </submittedName>
</protein>
<reference evidence="2" key="2">
    <citation type="submission" date="2020-12" db="EMBL/GenBank/DDBJ databases">
        <title>New Spironucleus salmonicida genome in near-complete chromosomes.</title>
        <authorList>
            <person name="Xu F."/>
            <person name="Kurt Z."/>
            <person name="Jimenez-Gonzalez A."/>
            <person name="Astvaldsson A."/>
            <person name="Andersson J.O."/>
            <person name="Svard S.G."/>
        </authorList>
    </citation>
    <scope>NUCLEOTIDE SEQUENCE</scope>
    <source>
        <strain evidence="2">ATCC 50377</strain>
    </source>
</reference>
<dbReference type="EMBL" id="KI546045">
    <property type="protein sequence ID" value="EST47291.1"/>
    <property type="molecule type" value="Genomic_DNA"/>
</dbReference>
<proteinExistence type="predicted"/>
<accession>V6LUA8</accession>
<sequence>MTFFTEISLTSKLPEFLQKRKQENSQSYSKLKLVTLDPILNQHSFQRKLVQKSNDITTVQPLRRRQKHHKKKQESYQDEDILILFGILKGKDEFATYLKEVLQGSQERLGKAVIDYLRDVGINGVNDEEQVQYIIRCLKFVKK</sequence>
<evidence type="ECO:0000313" key="1">
    <source>
        <dbReference type="EMBL" id="EST47291.1"/>
    </source>
</evidence>
<reference evidence="1 2" key="1">
    <citation type="journal article" date="2014" name="PLoS Genet.">
        <title>The Genome of Spironucleus salmonicida Highlights a Fish Pathogen Adapted to Fluctuating Environments.</title>
        <authorList>
            <person name="Xu F."/>
            <person name="Jerlstrom-Hultqvist J."/>
            <person name="Einarsson E."/>
            <person name="Astvaldsson A."/>
            <person name="Svard S.G."/>
            <person name="Andersson J.O."/>
        </authorList>
    </citation>
    <scope>NUCLEOTIDE SEQUENCE</scope>
    <source>
        <strain evidence="2">ATCC 50377</strain>
    </source>
</reference>
<keyword evidence="3" id="KW-1185">Reference proteome</keyword>
<dbReference type="Proteomes" id="UP000018208">
    <property type="component" value="Unassembled WGS sequence"/>
</dbReference>
<organism evidence="1">
    <name type="scientific">Spironucleus salmonicida</name>
    <dbReference type="NCBI Taxonomy" id="348837"/>
    <lineage>
        <taxon>Eukaryota</taxon>
        <taxon>Metamonada</taxon>
        <taxon>Diplomonadida</taxon>
        <taxon>Hexamitidae</taxon>
        <taxon>Hexamitinae</taxon>
        <taxon>Spironucleus</taxon>
    </lineage>
</organism>